<evidence type="ECO:0000256" key="6">
    <source>
        <dbReference type="ARBA" id="ARBA00023141"/>
    </source>
</evidence>
<dbReference type="InterPro" id="IPR006264">
    <property type="entry name" value="EPSP_synthase"/>
</dbReference>
<feature type="active site" description="Proton acceptor" evidence="8">
    <location>
        <position position="316"/>
    </location>
</feature>
<dbReference type="AlphaFoldDB" id="A0A1L7GXC5"/>
<dbReference type="SUPFAM" id="SSF55205">
    <property type="entry name" value="EPT/RTPC-like"/>
    <property type="match status" value="1"/>
</dbReference>
<keyword evidence="6 8" id="KW-0057">Aromatic amino acid biosynthesis</keyword>
<evidence type="ECO:0000313" key="11">
    <source>
        <dbReference type="Proteomes" id="UP000185427"/>
    </source>
</evidence>
<feature type="binding site" evidence="8">
    <location>
        <position position="347"/>
    </location>
    <ligand>
        <name>phosphoenolpyruvate</name>
        <dbReference type="ChEBI" id="CHEBI:58702"/>
    </ligand>
</feature>
<feature type="binding site" evidence="8">
    <location>
        <position position="95"/>
    </location>
    <ligand>
        <name>phosphoenolpyruvate</name>
        <dbReference type="ChEBI" id="CHEBI:58702"/>
    </ligand>
</feature>
<comment type="caution">
    <text evidence="8">Lacks conserved residue(s) required for the propagation of feature annotation.</text>
</comment>
<dbReference type="GO" id="GO:0005737">
    <property type="term" value="C:cytoplasm"/>
    <property type="evidence" value="ECO:0007669"/>
    <property type="project" value="UniProtKB-SubCell"/>
</dbReference>
<evidence type="ECO:0000256" key="2">
    <source>
        <dbReference type="ARBA" id="ARBA00009948"/>
    </source>
</evidence>
<keyword evidence="4 8" id="KW-0028">Amino-acid biosynthesis</keyword>
<feature type="binding site" evidence="8">
    <location>
        <position position="23"/>
    </location>
    <ligand>
        <name>3-phosphoshikimate</name>
        <dbReference type="ChEBI" id="CHEBI:145989"/>
    </ligand>
</feature>
<keyword evidence="5 8" id="KW-0808">Transferase</keyword>
<proteinExistence type="inferred from homology"/>
<dbReference type="GO" id="GO:0003866">
    <property type="term" value="F:3-phosphoshikimate 1-carboxyvinyltransferase activity"/>
    <property type="evidence" value="ECO:0007669"/>
    <property type="project" value="UniProtKB-UniRule"/>
</dbReference>
<dbReference type="CDD" id="cd01556">
    <property type="entry name" value="EPSP_synthase"/>
    <property type="match status" value="1"/>
</dbReference>
<evidence type="ECO:0000259" key="9">
    <source>
        <dbReference type="Pfam" id="PF00275"/>
    </source>
</evidence>
<dbReference type="Gene3D" id="3.65.10.10">
    <property type="entry name" value="Enolpyruvate transferase domain"/>
    <property type="match status" value="2"/>
</dbReference>
<dbReference type="PIRSF" id="PIRSF000505">
    <property type="entry name" value="EPSPS"/>
    <property type="match status" value="1"/>
</dbReference>
<dbReference type="Pfam" id="PF00275">
    <property type="entry name" value="EPSP_synthase"/>
    <property type="match status" value="1"/>
</dbReference>
<dbReference type="PANTHER" id="PTHR21090">
    <property type="entry name" value="AROM/DEHYDROQUINATE SYNTHASE"/>
    <property type="match status" value="1"/>
</dbReference>
<dbReference type="PROSITE" id="PS00104">
    <property type="entry name" value="EPSP_SYNTHASE_1"/>
    <property type="match status" value="1"/>
</dbReference>
<dbReference type="PROSITE" id="PS00885">
    <property type="entry name" value="EPSP_SYNTHASE_2"/>
    <property type="match status" value="1"/>
</dbReference>
<evidence type="ECO:0000256" key="8">
    <source>
        <dbReference type="HAMAP-Rule" id="MF_00210"/>
    </source>
</evidence>
<evidence type="ECO:0000313" key="10">
    <source>
        <dbReference type="EMBL" id="APU46637.1"/>
    </source>
</evidence>
<reference evidence="10 11" key="1">
    <citation type="submission" date="2016-12" db="EMBL/GenBank/DDBJ databases">
        <title>Complete Genome Sequence of Lactobacillus fermentum Strain SNUV175, a Probiotic for Treatment of Bacterial Vaginosis.</title>
        <authorList>
            <person name="Lee S."/>
            <person name="You H.J."/>
            <person name="Kwon B."/>
            <person name="Ko G."/>
        </authorList>
    </citation>
    <scope>NUCLEOTIDE SEQUENCE [LARGE SCALE GENOMIC DNA]</scope>
    <source>
        <strain evidence="10 11">SNUV175</strain>
    </source>
</reference>
<gene>
    <name evidence="8" type="primary">aroA</name>
    <name evidence="10" type="ORF">BUW47_09580</name>
</gene>
<comment type="subunit">
    <text evidence="8">Monomer.</text>
</comment>
<accession>A0A1L7GXC5</accession>
<dbReference type="EMBL" id="CP019030">
    <property type="protein sequence ID" value="APU46637.1"/>
    <property type="molecule type" value="Genomic_DNA"/>
</dbReference>
<feature type="binding site" evidence="8">
    <location>
        <position position="123"/>
    </location>
    <ligand>
        <name>phosphoenolpyruvate</name>
        <dbReference type="ChEBI" id="CHEBI:58702"/>
    </ligand>
</feature>
<feature type="binding site" evidence="8">
    <location>
        <position position="167"/>
    </location>
    <ligand>
        <name>3-phosphoshikimate</name>
        <dbReference type="ChEBI" id="CHEBI:145989"/>
    </ligand>
</feature>
<dbReference type="NCBIfam" id="TIGR01356">
    <property type="entry name" value="aroA"/>
    <property type="match status" value="1"/>
</dbReference>
<dbReference type="InterPro" id="IPR001986">
    <property type="entry name" value="Enolpyruvate_Tfrase_dom"/>
</dbReference>
<dbReference type="GO" id="GO:0009423">
    <property type="term" value="P:chorismate biosynthetic process"/>
    <property type="evidence" value="ECO:0007669"/>
    <property type="project" value="UniProtKB-UniRule"/>
</dbReference>
<feature type="domain" description="Enolpyruvate transferase" evidence="9">
    <location>
        <begin position="12"/>
        <end position="426"/>
    </location>
</feature>
<feature type="binding site" evidence="8">
    <location>
        <position position="316"/>
    </location>
    <ligand>
        <name>3-phosphoshikimate</name>
        <dbReference type="ChEBI" id="CHEBI:145989"/>
    </ligand>
</feature>
<evidence type="ECO:0000256" key="1">
    <source>
        <dbReference type="ARBA" id="ARBA00004811"/>
    </source>
</evidence>
<feature type="binding site" evidence="8">
    <location>
        <position position="343"/>
    </location>
    <ligand>
        <name>3-phosphoshikimate</name>
        <dbReference type="ChEBI" id="CHEBI:145989"/>
    </ligand>
</feature>
<dbReference type="FunFam" id="3.65.10.10:FF:000005">
    <property type="entry name" value="3-phosphoshikimate 1-carboxyvinyltransferase"/>
    <property type="match status" value="1"/>
</dbReference>
<protein>
    <recommendedName>
        <fullName evidence="8">3-phosphoshikimate 1-carboxyvinyltransferase</fullName>
        <ecNumber evidence="8">2.5.1.19</ecNumber>
    </recommendedName>
    <alternativeName>
        <fullName evidence="8">5-enolpyruvylshikimate-3-phosphate synthase</fullName>
        <shortName evidence="8">EPSP synthase</shortName>
        <shortName evidence="8">EPSPS</shortName>
    </alternativeName>
</protein>
<sequence>MQKRALTINSRGLNGELAVPGDKSISHRALMIGALSEGTTVIDHFLAGEDCLSTLRALQDLGVEIERKGEHVEVIGRGIAGLVEPAAPLQMNNSGTSTRLLMGILAGQSFTSQLVGDASLSRRPMKRVQGPLARLGAQIGLSEAGTLPATVVGHPLQGARVKLEVASAQVKSAVILAALQAQGSTTVSEPLPTRDHTERLLKAFGANLTVDRAANSITVTPGARLVGQEVLVPGDPSSAAFFLVAGAVIANSHLTVKDVCLNPTRTGLIRVLKKMGARLSIKETASGGEPLGDVTIQTSQLRAVTVTAKDVPDLIDELPLVALLAACADGVSKISGAGELRVKETDRIQTVAELFLQLGVDVEEGPDGWRIVGRPNWQVQKPNLNSHGDHRLGMLAAVAALRSTTPLFLIDPDAVAVSYPSFFADLAKLGGA</sequence>
<feature type="binding site" evidence="8">
    <location>
        <position position="391"/>
    </location>
    <ligand>
        <name>phosphoenolpyruvate</name>
        <dbReference type="ChEBI" id="CHEBI:58702"/>
    </ligand>
</feature>
<dbReference type="PANTHER" id="PTHR21090:SF5">
    <property type="entry name" value="PENTAFUNCTIONAL AROM POLYPEPTIDE"/>
    <property type="match status" value="1"/>
</dbReference>
<name>A0A1L7GXC5_LIMFE</name>
<evidence type="ECO:0000256" key="7">
    <source>
        <dbReference type="ARBA" id="ARBA00044633"/>
    </source>
</evidence>
<comment type="subcellular location">
    <subcellularLocation>
        <location evidence="8">Cytoplasm</location>
    </subcellularLocation>
</comment>
<dbReference type="GO" id="GO:0008652">
    <property type="term" value="P:amino acid biosynthetic process"/>
    <property type="evidence" value="ECO:0007669"/>
    <property type="project" value="UniProtKB-KW"/>
</dbReference>
<feature type="binding site" evidence="8">
    <location>
        <position position="23"/>
    </location>
    <ligand>
        <name>phosphoenolpyruvate</name>
        <dbReference type="ChEBI" id="CHEBI:58702"/>
    </ligand>
</feature>
<evidence type="ECO:0000256" key="5">
    <source>
        <dbReference type="ARBA" id="ARBA00022679"/>
    </source>
</evidence>
<dbReference type="RefSeq" id="WP_075667629.1">
    <property type="nucleotide sequence ID" value="NZ_CP019030.1"/>
</dbReference>
<comment type="pathway">
    <text evidence="1 8">Metabolic intermediate biosynthesis; chorismate biosynthesis; chorismate from D-erythrose 4-phosphate and phosphoenolpyruvate: step 6/7.</text>
</comment>
<comment type="catalytic activity">
    <reaction evidence="7">
        <text>3-phosphoshikimate + phosphoenolpyruvate = 5-O-(1-carboxyvinyl)-3-phosphoshikimate + phosphate</text>
        <dbReference type="Rhea" id="RHEA:21256"/>
        <dbReference type="ChEBI" id="CHEBI:43474"/>
        <dbReference type="ChEBI" id="CHEBI:57701"/>
        <dbReference type="ChEBI" id="CHEBI:58702"/>
        <dbReference type="ChEBI" id="CHEBI:145989"/>
        <dbReference type="EC" id="2.5.1.19"/>
    </reaction>
    <physiologicalReaction direction="left-to-right" evidence="7">
        <dbReference type="Rhea" id="RHEA:21257"/>
    </physiologicalReaction>
</comment>
<dbReference type="Proteomes" id="UP000185427">
    <property type="component" value="Chromosome"/>
</dbReference>
<dbReference type="HAMAP" id="MF_00210">
    <property type="entry name" value="EPSP_synth"/>
    <property type="match status" value="1"/>
</dbReference>
<comment type="function">
    <text evidence="8">Catalyzes the transfer of the enolpyruvyl moiety of phosphoenolpyruvate (PEP) to the 5-hydroxyl of shikimate-3-phosphate (S3P) to produce enolpyruvyl shikimate-3-phosphate and inorganic phosphate.</text>
</comment>
<evidence type="ECO:0000256" key="4">
    <source>
        <dbReference type="ARBA" id="ARBA00022605"/>
    </source>
</evidence>
<feature type="binding site" evidence="8">
    <location>
        <position position="28"/>
    </location>
    <ligand>
        <name>3-phosphoshikimate</name>
        <dbReference type="ChEBI" id="CHEBI:145989"/>
    </ligand>
</feature>
<dbReference type="InterPro" id="IPR023193">
    <property type="entry name" value="EPSP_synthase_CS"/>
</dbReference>
<dbReference type="UniPathway" id="UPA00053">
    <property type="reaction ID" value="UER00089"/>
</dbReference>
<dbReference type="EC" id="2.5.1.19" evidence="8"/>
<comment type="similarity">
    <text evidence="2 8">Belongs to the EPSP synthase family.</text>
</comment>
<dbReference type="GO" id="GO:0009073">
    <property type="term" value="P:aromatic amino acid family biosynthetic process"/>
    <property type="evidence" value="ECO:0007669"/>
    <property type="project" value="UniProtKB-KW"/>
</dbReference>
<feature type="binding site" evidence="8">
    <location>
        <position position="169"/>
    </location>
    <ligand>
        <name>phosphoenolpyruvate</name>
        <dbReference type="ChEBI" id="CHEBI:58702"/>
    </ligand>
</feature>
<feature type="binding site" evidence="8">
    <location>
        <position position="169"/>
    </location>
    <ligand>
        <name>3-phosphoshikimate</name>
        <dbReference type="ChEBI" id="CHEBI:145989"/>
    </ligand>
</feature>
<keyword evidence="3 8" id="KW-0963">Cytoplasm</keyword>
<organism evidence="10 11">
    <name type="scientific">Limosilactobacillus fermentum</name>
    <name type="common">Lactobacillus fermentum</name>
    <dbReference type="NCBI Taxonomy" id="1613"/>
    <lineage>
        <taxon>Bacteria</taxon>
        <taxon>Bacillati</taxon>
        <taxon>Bacillota</taxon>
        <taxon>Bacilli</taxon>
        <taxon>Lactobacillales</taxon>
        <taxon>Lactobacillaceae</taxon>
        <taxon>Limosilactobacillus</taxon>
    </lineage>
</organism>
<dbReference type="OrthoDB" id="9809920at2"/>
<dbReference type="InterPro" id="IPR013792">
    <property type="entry name" value="RNA3'P_cycl/enolpyr_Trfase_a/b"/>
</dbReference>
<evidence type="ECO:0000256" key="3">
    <source>
        <dbReference type="ARBA" id="ARBA00022490"/>
    </source>
</evidence>
<feature type="binding site" evidence="8">
    <location>
        <position position="24"/>
    </location>
    <ligand>
        <name>3-phosphoshikimate</name>
        <dbReference type="ChEBI" id="CHEBI:145989"/>
    </ligand>
</feature>
<dbReference type="InterPro" id="IPR036968">
    <property type="entry name" value="Enolpyruvate_Tfrase_sf"/>
</dbReference>